<accession>A0ABR2LJC8</accession>
<keyword evidence="4" id="KW-1185">Reference proteome</keyword>
<feature type="coiled-coil region" evidence="1">
    <location>
        <begin position="119"/>
        <end position="200"/>
    </location>
</feature>
<evidence type="ECO:0000256" key="1">
    <source>
        <dbReference type="SAM" id="Coils"/>
    </source>
</evidence>
<evidence type="ECO:0000313" key="4">
    <source>
        <dbReference type="Proteomes" id="UP001412067"/>
    </source>
</evidence>
<dbReference type="Proteomes" id="UP001412067">
    <property type="component" value="Unassembled WGS sequence"/>
</dbReference>
<feature type="compositionally biased region" description="Basic and acidic residues" evidence="2">
    <location>
        <begin position="61"/>
        <end position="88"/>
    </location>
</feature>
<protein>
    <submittedName>
        <fullName evidence="3">Uncharacterized protein</fullName>
    </submittedName>
</protein>
<evidence type="ECO:0000256" key="2">
    <source>
        <dbReference type="SAM" id="MobiDB-lite"/>
    </source>
</evidence>
<keyword evidence="1" id="KW-0175">Coiled coil</keyword>
<proteinExistence type="predicted"/>
<comment type="caution">
    <text evidence="3">The sequence shown here is derived from an EMBL/GenBank/DDBJ whole genome shotgun (WGS) entry which is preliminary data.</text>
</comment>
<sequence>MNSLFCGLSQEIFKRIHMCSTAYEIWEYLESTYSSHLADNDFEQFLIDPSDESNGDALLEEVKTDTSSKRGDEHLSLDEKSQGEDDKGTLCSNLASSKSAVRNSNSLRVYKSVYTLNMLNMNRRRLKKLKNINSKLRLENNLLKANVSVESSTVVSSSPVYSLEDNSTLCINCEKLKEKREEEEKECISLREQNEKLFLENLASKGECAKCVDYRVEITEMSEVFEEYRNKYEAHINSIVAILKNSTTAYTKARTNLKQRNEDLEMKINVLKEILKKNSQHINVQYQENSKRTLNTSSLTSVRKIKGSSKLQANASENLKYENHIHWRKPTTPFTKLIERRYPSKSLYAMSQYGNKKYFMSESNLNMINSQRQLCPTTISHVRTPRHPKENLQHKKNIKPRYEWRPVTRRSTPSPTDRANPPSPGSTVSQHRWVPKRKVIFGSFWIPKPLNS</sequence>
<feature type="region of interest" description="Disordered" evidence="2">
    <location>
        <begin position="382"/>
        <end position="431"/>
    </location>
</feature>
<name>A0ABR2LJC8_9ASPA</name>
<feature type="region of interest" description="Disordered" evidence="2">
    <location>
        <begin position="61"/>
        <end position="89"/>
    </location>
</feature>
<evidence type="ECO:0000313" key="3">
    <source>
        <dbReference type="EMBL" id="KAK8942142.1"/>
    </source>
</evidence>
<dbReference type="EMBL" id="JBBWWR010000019">
    <property type="protein sequence ID" value="KAK8942142.1"/>
    <property type="molecule type" value="Genomic_DNA"/>
</dbReference>
<reference evidence="3 4" key="1">
    <citation type="journal article" date="2022" name="Nat. Plants">
        <title>Genomes of leafy and leafless Platanthera orchids illuminate the evolution of mycoheterotrophy.</title>
        <authorList>
            <person name="Li M.H."/>
            <person name="Liu K.W."/>
            <person name="Li Z."/>
            <person name="Lu H.C."/>
            <person name="Ye Q.L."/>
            <person name="Zhang D."/>
            <person name="Wang J.Y."/>
            <person name="Li Y.F."/>
            <person name="Zhong Z.M."/>
            <person name="Liu X."/>
            <person name="Yu X."/>
            <person name="Liu D.K."/>
            <person name="Tu X.D."/>
            <person name="Liu B."/>
            <person name="Hao Y."/>
            <person name="Liao X.Y."/>
            <person name="Jiang Y.T."/>
            <person name="Sun W.H."/>
            <person name="Chen J."/>
            <person name="Chen Y.Q."/>
            <person name="Ai Y."/>
            <person name="Zhai J.W."/>
            <person name="Wu S.S."/>
            <person name="Zhou Z."/>
            <person name="Hsiao Y.Y."/>
            <person name="Wu W.L."/>
            <person name="Chen Y.Y."/>
            <person name="Lin Y.F."/>
            <person name="Hsu J.L."/>
            <person name="Li C.Y."/>
            <person name="Wang Z.W."/>
            <person name="Zhao X."/>
            <person name="Zhong W.Y."/>
            <person name="Ma X.K."/>
            <person name="Ma L."/>
            <person name="Huang J."/>
            <person name="Chen G.Z."/>
            <person name="Huang M.Z."/>
            <person name="Huang L."/>
            <person name="Peng D.H."/>
            <person name="Luo Y.B."/>
            <person name="Zou S.Q."/>
            <person name="Chen S.P."/>
            <person name="Lan S."/>
            <person name="Tsai W.C."/>
            <person name="Van de Peer Y."/>
            <person name="Liu Z.J."/>
        </authorList>
    </citation>
    <scope>NUCLEOTIDE SEQUENCE [LARGE SCALE GENOMIC DNA]</scope>
    <source>
        <strain evidence="3">Lor288</strain>
    </source>
</reference>
<organism evidence="3 4">
    <name type="scientific">Platanthera guangdongensis</name>
    <dbReference type="NCBI Taxonomy" id="2320717"/>
    <lineage>
        <taxon>Eukaryota</taxon>
        <taxon>Viridiplantae</taxon>
        <taxon>Streptophyta</taxon>
        <taxon>Embryophyta</taxon>
        <taxon>Tracheophyta</taxon>
        <taxon>Spermatophyta</taxon>
        <taxon>Magnoliopsida</taxon>
        <taxon>Liliopsida</taxon>
        <taxon>Asparagales</taxon>
        <taxon>Orchidaceae</taxon>
        <taxon>Orchidoideae</taxon>
        <taxon>Orchideae</taxon>
        <taxon>Orchidinae</taxon>
        <taxon>Platanthera</taxon>
    </lineage>
</organism>
<gene>
    <name evidence="3" type="ORF">KSP40_PGU018441</name>
</gene>